<dbReference type="Proteomes" id="UP000253790">
    <property type="component" value="Chromosome"/>
</dbReference>
<evidence type="ECO:0000313" key="9">
    <source>
        <dbReference type="EMBL" id="AXH95883.1"/>
    </source>
</evidence>
<feature type="transmembrane region" description="Helical" evidence="8">
    <location>
        <begin position="134"/>
        <end position="151"/>
    </location>
</feature>
<protein>
    <submittedName>
        <fullName evidence="9">Rod shape-determining protein MreD</fullName>
    </submittedName>
</protein>
<dbReference type="InterPro" id="IPR007227">
    <property type="entry name" value="Cell_shape_determining_MreD"/>
</dbReference>
<comment type="similarity">
    <text evidence="2">Belongs to the MreD family.</text>
</comment>
<feature type="transmembrane region" description="Helical" evidence="8">
    <location>
        <begin position="71"/>
        <end position="88"/>
    </location>
</feature>
<keyword evidence="3" id="KW-1003">Cell membrane</keyword>
<evidence type="ECO:0000256" key="2">
    <source>
        <dbReference type="ARBA" id="ARBA00007776"/>
    </source>
</evidence>
<evidence type="ECO:0000256" key="3">
    <source>
        <dbReference type="ARBA" id="ARBA00022475"/>
    </source>
</evidence>
<evidence type="ECO:0000256" key="7">
    <source>
        <dbReference type="ARBA" id="ARBA00023136"/>
    </source>
</evidence>
<evidence type="ECO:0000256" key="1">
    <source>
        <dbReference type="ARBA" id="ARBA00004651"/>
    </source>
</evidence>
<evidence type="ECO:0000256" key="6">
    <source>
        <dbReference type="ARBA" id="ARBA00022989"/>
    </source>
</evidence>
<evidence type="ECO:0000313" key="10">
    <source>
        <dbReference type="Proteomes" id="UP000253790"/>
    </source>
</evidence>
<dbReference type="KEGG" id="orn:DV701_06850"/>
<evidence type="ECO:0000256" key="8">
    <source>
        <dbReference type="SAM" id="Phobius"/>
    </source>
</evidence>
<organism evidence="9 10">
    <name type="scientific">Ornithinimicrobium avium</name>
    <dbReference type="NCBI Taxonomy" id="2283195"/>
    <lineage>
        <taxon>Bacteria</taxon>
        <taxon>Bacillati</taxon>
        <taxon>Actinomycetota</taxon>
        <taxon>Actinomycetes</taxon>
        <taxon>Micrococcales</taxon>
        <taxon>Ornithinimicrobiaceae</taxon>
        <taxon>Ornithinimicrobium</taxon>
    </lineage>
</organism>
<dbReference type="GO" id="GO:0005886">
    <property type="term" value="C:plasma membrane"/>
    <property type="evidence" value="ECO:0007669"/>
    <property type="project" value="UniProtKB-SubCell"/>
</dbReference>
<keyword evidence="5" id="KW-0133">Cell shape</keyword>
<sequence length="165" mass="16673">MTAPVRALLRGLLLLLAVLLPAVWPSGAPRPDLVVLVVAAAALGRGPLTGLLTGLAGGWLIDLVPPGAEPLGAGALAYAAVGAVLGSARRYAALSPLVPWVAAVVGSGLVLGVRWVSAAAGAGRAEPAELLRTWGVTAVVAVVLVPVLRSLERRVRPRAERDAPC</sequence>
<dbReference type="EMBL" id="CP031229">
    <property type="protein sequence ID" value="AXH95883.1"/>
    <property type="molecule type" value="Genomic_DNA"/>
</dbReference>
<evidence type="ECO:0000256" key="5">
    <source>
        <dbReference type="ARBA" id="ARBA00022960"/>
    </source>
</evidence>
<keyword evidence="7 8" id="KW-0472">Membrane</keyword>
<reference evidence="9 10" key="1">
    <citation type="submission" date="2018-07" db="EMBL/GenBank/DDBJ databases">
        <title>Complete genome sequencing of Ornithinimicrobium sp. AMA3305.</title>
        <authorList>
            <person name="Bae J.-W."/>
        </authorList>
    </citation>
    <scope>NUCLEOTIDE SEQUENCE [LARGE SCALE GENOMIC DNA]</scope>
    <source>
        <strain evidence="9 10">AMA3305</strain>
    </source>
</reference>
<keyword evidence="6 8" id="KW-1133">Transmembrane helix</keyword>
<name>A0A345NLH5_9MICO</name>
<keyword evidence="10" id="KW-1185">Reference proteome</keyword>
<dbReference type="GO" id="GO:0008360">
    <property type="term" value="P:regulation of cell shape"/>
    <property type="evidence" value="ECO:0007669"/>
    <property type="project" value="UniProtKB-KW"/>
</dbReference>
<comment type="subcellular location">
    <subcellularLocation>
        <location evidence="1">Cell membrane</location>
        <topology evidence="1">Multi-pass membrane protein</topology>
    </subcellularLocation>
</comment>
<proteinExistence type="inferred from homology"/>
<feature type="transmembrane region" description="Helical" evidence="8">
    <location>
        <begin position="100"/>
        <end position="122"/>
    </location>
</feature>
<keyword evidence="4 8" id="KW-0812">Transmembrane</keyword>
<dbReference type="RefSeq" id="WP_114927648.1">
    <property type="nucleotide sequence ID" value="NZ_CP031229.1"/>
</dbReference>
<accession>A0A345NLH5</accession>
<dbReference type="NCBIfam" id="TIGR03426">
    <property type="entry name" value="shape_MreD"/>
    <property type="match status" value="1"/>
</dbReference>
<gene>
    <name evidence="9" type="primary">mreD</name>
    <name evidence="9" type="ORF">DV701_06850</name>
</gene>
<dbReference type="AlphaFoldDB" id="A0A345NLH5"/>
<evidence type="ECO:0000256" key="4">
    <source>
        <dbReference type="ARBA" id="ARBA00022692"/>
    </source>
</evidence>